<reference evidence="2" key="1">
    <citation type="journal article" date="2013" name="Genome Res.">
        <title>A second-generation assembly of the Drosophila simulans genome provides new insights into patterns of lineage-specific divergence.</title>
        <authorList>
            <person name="Hu T.T."/>
            <person name="Eisen M.B."/>
            <person name="Thornton K.R."/>
            <person name="Andolfatto P."/>
        </authorList>
    </citation>
    <scope>NUCLEOTIDE SEQUENCE [LARGE SCALE GENOMIC DNA]</scope>
    <source>
        <strain evidence="2">W501</strain>
    </source>
</reference>
<dbReference type="Bgee" id="FBgn0195708">
    <property type="expression patterns" value="Expressed in embryo and 3 other cell types or tissues"/>
</dbReference>
<evidence type="ECO:0000256" key="1">
    <source>
        <dbReference type="SAM" id="MobiDB-lite"/>
    </source>
</evidence>
<dbReference type="AlphaFoldDB" id="A0A0J9S2S2"/>
<name>A0A0J9S2S2_DROSI</name>
<reference evidence="2" key="2">
    <citation type="submission" date="2014-06" db="EMBL/GenBank/DDBJ databases">
        <authorList>
            <person name="Hu T."/>
            <person name="Eisen M.B."/>
            <person name="Thornton K.R."/>
            <person name="Andolfatto P."/>
        </authorList>
    </citation>
    <scope>NUCLEOTIDE SEQUENCE</scope>
    <source>
        <strain evidence="2">W501</strain>
    </source>
</reference>
<protein>
    <submittedName>
        <fullName evidence="2">Uncharacterized protein</fullName>
    </submittedName>
</protein>
<organism evidence="2">
    <name type="scientific">Drosophila simulans</name>
    <name type="common">Fruit fly</name>
    <dbReference type="NCBI Taxonomy" id="7240"/>
    <lineage>
        <taxon>Eukaryota</taxon>
        <taxon>Metazoa</taxon>
        <taxon>Ecdysozoa</taxon>
        <taxon>Arthropoda</taxon>
        <taxon>Hexapoda</taxon>
        <taxon>Insecta</taxon>
        <taxon>Pterygota</taxon>
        <taxon>Neoptera</taxon>
        <taxon>Endopterygota</taxon>
        <taxon>Diptera</taxon>
        <taxon>Brachycera</taxon>
        <taxon>Muscomorpha</taxon>
        <taxon>Ephydroidea</taxon>
        <taxon>Drosophilidae</taxon>
        <taxon>Drosophila</taxon>
        <taxon>Sophophora</taxon>
    </lineage>
</organism>
<reference evidence="2" key="3">
    <citation type="submission" date="2015-04" db="EMBL/GenBank/DDBJ databases">
        <authorList>
            <consortium name="FlyBase"/>
        </authorList>
    </citation>
    <scope>NUCLEOTIDE SEQUENCE</scope>
    <source>
        <strain evidence="2">W501</strain>
    </source>
</reference>
<feature type="compositionally biased region" description="Polar residues" evidence="1">
    <location>
        <begin position="277"/>
        <end position="287"/>
    </location>
</feature>
<dbReference type="Proteomes" id="UP000035880">
    <property type="component" value="Chromosome 4"/>
</dbReference>
<gene>
    <name evidence="2" type="primary">Dsim\GD24362</name>
    <name evidence="2" type="ORF">Dsimw501_GD24362</name>
</gene>
<evidence type="ECO:0000313" key="2">
    <source>
        <dbReference type="EMBL" id="KMZ07350.1"/>
    </source>
</evidence>
<dbReference type="EMBL" id="CM002916">
    <property type="protein sequence ID" value="KMZ07350.1"/>
    <property type="molecule type" value="Genomic_DNA"/>
</dbReference>
<dbReference type="OrthoDB" id="8197684at2759"/>
<sequence length="287" mass="32888">MKKNEKLFCRQAEKPRNQFLEEEQYVNLASAARECCGGALWDFDCQTDEAWLMQCPKGTDPHLLAGKRIKLPGRKSVGDLQVRAVKNSTLQSESLGYLRYMGPHALRKIPFVGYVVISKRLYNKQPLPGQKEQVIPADLTLPKYLLRERHPLFGRSYKQRIELPKMISTSLSQADKKFLEASAKLCSTANYYKIRSKLLTTTQTLEQKEDDVRQSVLTGRTPQFMKTTIIPDQYKDLLDEEDVGKNIVNPADEIGPAKMRKKKFNSNKHKKEEIQEGNGQINKRSLN</sequence>
<accession>A0A0J9S2S2</accession>
<feature type="compositionally biased region" description="Basic residues" evidence="1">
    <location>
        <begin position="258"/>
        <end position="269"/>
    </location>
</feature>
<proteinExistence type="predicted"/>
<feature type="region of interest" description="Disordered" evidence="1">
    <location>
        <begin position="253"/>
        <end position="287"/>
    </location>
</feature>
<dbReference type="KEGG" id="dsi:Dsimw501_GD24362"/>